<dbReference type="InParanoid" id="M0ML84"/>
<dbReference type="RefSeq" id="WP_006077443.1">
    <property type="nucleotide sequence ID" value="NZ_AOMD01000019.1"/>
</dbReference>
<evidence type="ECO:0000313" key="1">
    <source>
        <dbReference type="EMBL" id="EMA45205.1"/>
    </source>
</evidence>
<protein>
    <submittedName>
        <fullName evidence="1">Uncharacterized protein</fullName>
    </submittedName>
</protein>
<accession>M0ML84</accession>
<name>M0ML84_9EURY</name>
<gene>
    <name evidence="1" type="ORF">C449_07957</name>
</gene>
<dbReference type="EMBL" id="AOMD01000019">
    <property type="protein sequence ID" value="EMA45205.1"/>
    <property type="molecule type" value="Genomic_DNA"/>
</dbReference>
<keyword evidence="2" id="KW-1185">Reference proteome</keyword>
<organism evidence="1 2">
    <name type="scientific">Halococcus saccharolyticus DSM 5350</name>
    <dbReference type="NCBI Taxonomy" id="1227455"/>
    <lineage>
        <taxon>Archaea</taxon>
        <taxon>Methanobacteriati</taxon>
        <taxon>Methanobacteriota</taxon>
        <taxon>Stenosarchaea group</taxon>
        <taxon>Halobacteria</taxon>
        <taxon>Halobacteriales</taxon>
        <taxon>Halococcaceae</taxon>
        <taxon>Halococcus</taxon>
    </lineage>
</organism>
<reference evidence="1 2" key="1">
    <citation type="journal article" date="2014" name="PLoS Genet.">
        <title>Phylogenetically driven sequencing of extremely halophilic archaea reveals strategies for static and dynamic osmo-response.</title>
        <authorList>
            <person name="Becker E.A."/>
            <person name="Seitzer P.M."/>
            <person name="Tritt A."/>
            <person name="Larsen D."/>
            <person name="Krusor M."/>
            <person name="Yao A.I."/>
            <person name="Wu D."/>
            <person name="Madern D."/>
            <person name="Eisen J.A."/>
            <person name="Darling A.E."/>
            <person name="Facciotti M.T."/>
        </authorList>
    </citation>
    <scope>NUCLEOTIDE SEQUENCE [LARGE SCALE GENOMIC DNA]</scope>
    <source>
        <strain evidence="1 2">DSM 5350</strain>
    </source>
</reference>
<sequence>MKSLVVTLAAMAALTSVGVVVTGGAPIVPATIGSNAFVLQLDWLVGIIETIDRLLEAIVDLLRTIRRLFGGGGD</sequence>
<comment type="caution">
    <text evidence="1">The sequence shown here is derived from an EMBL/GenBank/DDBJ whole genome shotgun (WGS) entry which is preliminary data.</text>
</comment>
<dbReference type="Proteomes" id="UP000011669">
    <property type="component" value="Unassembled WGS sequence"/>
</dbReference>
<evidence type="ECO:0000313" key="2">
    <source>
        <dbReference type="Proteomes" id="UP000011669"/>
    </source>
</evidence>
<dbReference type="OrthoDB" id="214581at2157"/>
<dbReference type="PATRIC" id="fig|1227455.4.peg.1626"/>
<proteinExistence type="predicted"/>
<dbReference type="STRING" id="1227455.C449_07957"/>
<dbReference type="AlphaFoldDB" id="M0ML84"/>